<accession>A0ABY8WC51</accession>
<name>A0ABY8WC51_9ACTN</name>
<evidence type="ECO:0000259" key="1">
    <source>
        <dbReference type="Pfam" id="PF01833"/>
    </source>
</evidence>
<protein>
    <submittedName>
        <fullName evidence="2">IPT/TIG domain-containing protein</fullName>
    </submittedName>
</protein>
<sequence>MIVFPQAFGRIGVVGAAATVLVLSGAAAPAGAVALTMTLSSPYGASGVGKTIVGTVPPSTTNPTPFAAGSKPTVQFQYNACSAGVRTITQITGTTSSTPTAGAQTVDPATVTRISTTKIAFQVPTASYPNSSINATGLVLVGGQTTAKWNVCVYDNAGTTLIASSVYTLVLKPTITSITPATSPAAGGQSITVVGTGFNSVAPISGSIAGAPLTNVKVATTGASFTATTGPRTAGSNLALTVTAAGGTVSSLDPDNNGLPQDGDPATPDAPIPFTYSNGITVSPNTAAAGTSVSLDVIGAGFLTRTFDLTAGTPTSSNSHVFLVDGAFNSSTNRGVAECTTVTVVTDTELVCTLDLTLNRLDPTNSSVTGSPIIDGAYIVTLVSDGTIGSGTADPTVISSGSGFIVAPF</sequence>
<dbReference type="Proteomes" id="UP001240150">
    <property type="component" value="Chromosome"/>
</dbReference>
<dbReference type="EMBL" id="CP126980">
    <property type="protein sequence ID" value="WIM94937.1"/>
    <property type="molecule type" value="Genomic_DNA"/>
</dbReference>
<dbReference type="InterPro" id="IPR002909">
    <property type="entry name" value="IPT_dom"/>
</dbReference>
<keyword evidence="3" id="KW-1185">Reference proteome</keyword>
<proteinExistence type="predicted"/>
<dbReference type="InterPro" id="IPR013783">
    <property type="entry name" value="Ig-like_fold"/>
</dbReference>
<organism evidence="2 3">
    <name type="scientific">Actinoplanes oblitus</name>
    <dbReference type="NCBI Taxonomy" id="3040509"/>
    <lineage>
        <taxon>Bacteria</taxon>
        <taxon>Bacillati</taxon>
        <taxon>Actinomycetota</taxon>
        <taxon>Actinomycetes</taxon>
        <taxon>Micromonosporales</taxon>
        <taxon>Micromonosporaceae</taxon>
        <taxon>Actinoplanes</taxon>
    </lineage>
</organism>
<gene>
    <name evidence="2" type="ORF">ACTOB_006996</name>
</gene>
<evidence type="ECO:0000313" key="2">
    <source>
        <dbReference type="EMBL" id="WIM94937.1"/>
    </source>
</evidence>
<dbReference type="RefSeq" id="WP_284916193.1">
    <property type="nucleotide sequence ID" value="NZ_CP126980.1"/>
</dbReference>
<evidence type="ECO:0000313" key="3">
    <source>
        <dbReference type="Proteomes" id="UP001240150"/>
    </source>
</evidence>
<dbReference type="Pfam" id="PF01833">
    <property type="entry name" value="TIG"/>
    <property type="match status" value="1"/>
</dbReference>
<dbReference type="SUPFAM" id="SSF81296">
    <property type="entry name" value="E set domains"/>
    <property type="match status" value="1"/>
</dbReference>
<feature type="domain" description="IPT/TIG" evidence="1">
    <location>
        <begin position="173"/>
        <end position="251"/>
    </location>
</feature>
<dbReference type="InterPro" id="IPR014756">
    <property type="entry name" value="Ig_E-set"/>
</dbReference>
<reference evidence="2 3" key="1">
    <citation type="submission" date="2023-06" db="EMBL/GenBank/DDBJ databases">
        <authorList>
            <person name="Yushchuk O."/>
            <person name="Binda E."/>
            <person name="Ruckert-Reed C."/>
            <person name="Fedorenko V."/>
            <person name="Kalinowski J."/>
            <person name="Marinelli F."/>
        </authorList>
    </citation>
    <scope>NUCLEOTIDE SEQUENCE [LARGE SCALE GENOMIC DNA]</scope>
    <source>
        <strain evidence="2 3">NRRL 3884</strain>
    </source>
</reference>
<dbReference type="Gene3D" id="2.60.40.10">
    <property type="entry name" value="Immunoglobulins"/>
    <property type="match status" value="1"/>
</dbReference>